<organism evidence="1 2">
    <name type="scientific">Jaapia argillacea MUCL 33604</name>
    <dbReference type="NCBI Taxonomy" id="933084"/>
    <lineage>
        <taxon>Eukaryota</taxon>
        <taxon>Fungi</taxon>
        <taxon>Dikarya</taxon>
        <taxon>Basidiomycota</taxon>
        <taxon>Agaricomycotina</taxon>
        <taxon>Agaricomycetes</taxon>
        <taxon>Agaricomycetidae</taxon>
        <taxon>Jaapiales</taxon>
        <taxon>Jaapiaceae</taxon>
        <taxon>Jaapia</taxon>
    </lineage>
</organism>
<keyword evidence="2" id="KW-1185">Reference proteome</keyword>
<dbReference type="HOGENOM" id="CLU_2850008_0_0_1"/>
<dbReference type="InParanoid" id="A0A067P540"/>
<proteinExistence type="predicted"/>
<gene>
    <name evidence="1" type="ORF">JAAARDRAFT_43163</name>
</gene>
<evidence type="ECO:0000313" key="1">
    <source>
        <dbReference type="EMBL" id="KDQ48935.1"/>
    </source>
</evidence>
<evidence type="ECO:0000313" key="2">
    <source>
        <dbReference type="Proteomes" id="UP000027265"/>
    </source>
</evidence>
<name>A0A067P540_9AGAM</name>
<accession>A0A067P540</accession>
<dbReference type="EMBL" id="KL197917">
    <property type="protein sequence ID" value="KDQ48935.1"/>
    <property type="molecule type" value="Genomic_DNA"/>
</dbReference>
<protein>
    <submittedName>
        <fullName evidence="1">Uncharacterized protein</fullName>
    </submittedName>
</protein>
<sequence>MQRVNGDNVRRNTLKVFSPSPSIEQCANLIQNVSEPTETLPEVDSRDCQQLKRKVDYELRTKRTT</sequence>
<dbReference type="AlphaFoldDB" id="A0A067P540"/>
<dbReference type="Proteomes" id="UP000027265">
    <property type="component" value="Unassembled WGS sequence"/>
</dbReference>
<reference evidence="2" key="1">
    <citation type="journal article" date="2014" name="Proc. Natl. Acad. Sci. U.S.A.">
        <title>Extensive sampling of basidiomycete genomes demonstrates inadequacy of the white-rot/brown-rot paradigm for wood decay fungi.</title>
        <authorList>
            <person name="Riley R."/>
            <person name="Salamov A.A."/>
            <person name="Brown D.W."/>
            <person name="Nagy L.G."/>
            <person name="Floudas D."/>
            <person name="Held B.W."/>
            <person name="Levasseur A."/>
            <person name="Lombard V."/>
            <person name="Morin E."/>
            <person name="Otillar R."/>
            <person name="Lindquist E.A."/>
            <person name="Sun H."/>
            <person name="LaButti K.M."/>
            <person name="Schmutz J."/>
            <person name="Jabbour D."/>
            <person name="Luo H."/>
            <person name="Baker S.E."/>
            <person name="Pisabarro A.G."/>
            <person name="Walton J.D."/>
            <person name="Blanchette R.A."/>
            <person name="Henrissat B."/>
            <person name="Martin F."/>
            <person name="Cullen D."/>
            <person name="Hibbett D.S."/>
            <person name="Grigoriev I.V."/>
        </authorList>
    </citation>
    <scope>NUCLEOTIDE SEQUENCE [LARGE SCALE GENOMIC DNA]</scope>
    <source>
        <strain evidence="2">MUCL 33604</strain>
    </source>
</reference>